<dbReference type="Gene3D" id="3.40.1690.10">
    <property type="entry name" value="secretion proteins EscU"/>
    <property type="match status" value="1"/>
</dbReference>
<evidence type="ECO:0000256" key="1">
    <source>
        <dbReference type="SAM" id="MobiDB-lite"/>
    </source>
</evidence>
<dbReference type="GO" id="GO:0005886">
    <property type="term" value="C:plasma membrane"/>
    <property type="evidence" value="ECO:0007669"/>
    <property type="project" value="TreeGrafter"/>
</dbReference>
<dbReference type="EMBL" id="VUMD01000010">
    <property type="protein sequence ID" value="MSS37345.1"/>
    <property type="molecule type" value="Genomic_DNA"/>
</dbReference>
<dbReference type="PANTHER" id="PTHR30531:SF12">
    <property type="entry name" value="FLAGELLAR BIOSYNTHETIC PROTEIN FLHB"/>
    <property type="match status" value="1"/>
</dbReference>
<name>A0A7X2TDA3_9CLOT</name>
<reference evidence="2 3" key="1">
    <citation type="submission" date="2019-08" db="EMBL/GenBank/DDBJ databases">
        <title>In-depth cultivation of the pig gut microbiome towards novel bacterial diversity and tailored functional studies.</title>
        <authorList>
            <person name="Wylensek D."/>
            <person name="Hitch T.C.A."/>
            <person name="Clavel T."/>
        </authorList>
    </citation>
    <scope>NUCLEOTIDE SEQUENCE [LARGE SCALE GENOMIC DNA]</scope>
    <source>
        <strain evidence="2 3">WCA-389-WT-23D1</strain>
    </source>
</reference>
<dbReference type="GO" id="GO:0009306">
    <property type="term" value="P:protein secretion"/>
    <property type="evidence" value="ECO:0007669"/>
    <property type="project" value="InterPro"/>
</dbReference>
<feature type="region of interest" description="Disordered" evidence="1">
    <location>
        <begin position="93"/>
        <end position="117"/>
    </location>
</feature>
<dbReference type="Pfam" id="PF01312">
    <property type="entry name" value="Bac_export_2"/>
    <property type="match status" value="1"/>
</dbReference>
<organism evidence="2 3">
    <name type="scientific">Clostridium porci</name>
    <dbReference type="NCBI Taxonomy" id="2605778"/>
    <lineage>
        <taxon>Bacteria</taxon>
        <taxon>Bacillati</taxon>
        <taxon>Bacillota</taxon>
        <taxon>Clostridia</taxon>
        <taxon>Eubacteriales</taxon>
        <taxon>Clostridiaceae</taxon>
        <taxon>Clostridium</taxon>
    </lineage>
</organism>
<dbReference type="RefSeq" id="WP_154472773.1">
    <property type="nucleotide sequence ID" value="NZ_DBEWUL010000125.1"/>
</dbReference>
<accession>A0A7X2TDA3</accession>
<keyword evidence="3" id="KW-1185">Reference proteome</keyword>
<evidence type="ECO:0000313" key="3">
    <source>
        <dbReference type="Proteomes" id="UP000429958"/>
    </source>
</evidence>
<dbReference type="Proteomes" id="UP000429958">
    <property type="component" value="Unassembled WGS sequence"/>
</dbReference>
<dbReference type="AlphaFoldDB" id="A0A7X2TDA3"/>
<dbReference type="SUPFAM" id="SSF160544">
    <property type="entry name" value="EscU C-terminal domain-like"/>
    <property type="match status" value="1"/>
</dbReference>
<dbReference type="PANTHER" id="PTHR30531">
    <property type="entry name" value="FLAGELLAR BIOSYNTHETIC PROTEIN FLHB"/>
    <property type="match status" value="1"/>
</dbReference>
<comment type="caution">
    <text evidence="2">The sequence shown here is derived from an EMBL/GenBank/DDBJ whole genome shotgun (WGS) entry which is preliminary data.</text>
</comment>
<gene>
    <name evidence="2" type="ORF">FYJ39_12355</name>
</gene>
<proteinExistence type="predicted"/>
<dbReference type="InterPro" id="IPR006135">
    <property type="entry name" value="T3SS_substrate_exporter"/>
</dbReference>
<feature type="compositionally biased region" description="Basic and acidic residues" evidence="1">
    <location>
        <begin position="95"/>
        <end position="106"/>
    </location>
</feature>
<sequence length="117" mass="12775">MSEFDDLMKQKAVALKYDPKRNGAPVIVASGMGYMAERITEAATRSGVPVYEDDSLATLLTQLKLGAEIPEGLYQAIVDIYIYFLGYVPEGSGKMPEEMPKERTPDNGEPGEEDAAL</sequence>
<dbReference type="InterPro" id="IPR029025">
    <property type="entry name" value="T3SS_substrate_exporter_C"/>
</dbReference>
<protein>
    <submittedName>
        <fullName evidence="2">Type III secretion protein</fullName>
    </submittedName>
</protein>
<evidence type="ECO:0000313" key="2">
    <source>
        <dbReference type="EMBL" id="MSS37345.1"/>
    </source>
</evidence>